<evidence type="ECO:0000313" key="2">
    <source>
        <dbReference type="Proteomes" id="UP001138997"/>
    </source>
</evidence>
<organism evidence="1 2">
    <name type="scientific">Kineosporia babensis</name>
    <dbReference type="NCBI Taxonomy" id="499548"/>
    <lineage>
        <taxon>Bacteria</taxon>
        <taxon>Bacillati</taxon>
        <taxon>Actinomycetota</taxon>
        <taxon>Actinomycetes</taxon>
        <taxon>Kineosporiales</taxon>
        <taxon>Kineosporiaceae</taxon>
        <taxon>Kineosporia</taxon>
    </lineage>
</organism>
<dbReference type="EMBL" id="JAJOMB010000006">
    <property type="protein sequence ID" value="MCD5311878.1"/>
    <property type="molecule type" value="Genomic_DNA"/>
</dbReference>
<protein>
    <submittedName>
        <fullName evidence="1">Uncharacterized protein</fullName>
    </submittedName>
</protein>
<gene>
    <name evidence="1" type="ORF">LR394_13290</name>
</gene>
<comment type="caution">
    <text evidence="1">The sequence shown here is derived from an EMBL/GenBank/DDBJ whole genome shotgun (WGS) entry which is preliminary data.</text>
</comment>
<proteinExistence type="predicted"/>
<reference evidence="1" key="1">
    <citation type="submission" date="2021-11" db="EMBL/GenBank/DDBJ databases">
        <title>Streptomyces corallinus and Kineosporia corallina sp. nov., two new coral-derived marine actinobacteria.</title>
        <authorList>
            <person name="Buangrab K."/>
            <person name="Sutthacheep M."/>
            <person name="Yeemin T."/>
            <person name="Harunari E."/>
            <person name="Igarashi Y."/>
            <person name="Sripreechasak P."/>
            <person name="Kanchanasin P."/>
            <person name="Tanasupawat S."/>
            <person name="Phongsopitanun W."/>
        </authorList>
    </citation>
    <scope>NUCLEOTIDE SEQUENCE</scope>
    <source>
        <strain evidence="1">JCM 31032</strain>
    </source>
</reference>
<keyword evidence="2" id="KW-1185">Reference proteome</keyword>
<accession>A0A9X1SZC6</accession>
<dbReference type="Proteomes" id="UP001138997">
    <property type="component" value="Unassembled WGS sequence"/>
</dbReference>
<name>A0A9X1SZC6_9ACTN</name>
<dbReference type="RefSeq" id="WP_231441528.1">
    <property type="nucleotide sequence ID" value="NZ_JAJOMB010000006.1"/>
</dbReference>
<sequence>MGRRRVRRLTVASDRYLWSVSPNDTAPAVHLRKEGSRGELVVTFELGPGRFGPDGLLPSGMLMRTDGQVLNLNEPGVVRALLDQALAGGWAADDPTRTTLDGWDFFDAASIRP</sequence>
<dbReference type="AlphaFoldDB" id="A0A9X1SZC6"/>
<evidence type="ECO:0000313" key="1">
    <source>
        <dbReference type="EMBL" id="MCD5311878.1"/>
    </source>
</evidence>